<dbReference type="InterPro" id="IPR029058">
    <property type="entry name" value="AB_hydrolase_fold"/>
</dbReference>
<evidence type="ECO:0000259" key="5">
    <source>
        <dbReference type="Pfam" id="PF20434"/>
    </source>
</evidence>
<feature type="chain" id="PRO_5015402305" evidence="4">
    <location>
        <begin position="24"/>
        <end position="317"/>
    </location>
</feature>
<evidence type="ECO:0000313" key="7">
    <source>
        <dbReference type="Proteomes" id="UP000241421"/>
    </source>
</evidence>
<comment type="similarity">
    <text evidence="1">Belongs to the 'GDXG' lipolytic enzyme family.</text>
</comment>
<name>A0A2U2HF64_9BURK</name>
<keyword evidence="7" id="KW-1185">Reference proteome</keyword>
<dbReference type="Proteomes" id="UP000241421">
    <property type="component" value="Unassembled WGS sequence"/>
</dbReference>
<gene>
    <name evidence="6" type="ORF">C7C56_022205</name>
</gene>
<evidence type="ECO:0000256" key="4">
    <source>
        <dbReference type="SAM" id="SignalP"/>
    </source>
</evidence>
<feature type="active site" evidence="3">
    <location>
        <position position="148"/>
    </location>
</feature>
<protein>
    <submittedName>
        <fullName evidence="6">Alpha/beta hydrolase</fullName>
    </submittedName>
</protein>
<proteinExistence type="inferred from homology"/>
<dbReference type="SUPFAM" id="SSF53474">
    <property type="entry name" value="alpha/beta-Hydrolases"/>
    <property type="match status" value="1"/>
</dbReference>
<dbReference type="PROSITE" id="PS01174">
    <property type="entry name" value="LIPASE_GDXG_SER"/>
    <property type="match status" value="1"/>
</dbReference>
<dbReference type="RefSeq" id="WP_106759526.1">
    <property type="nucleotide sequence ID" value="NZ_PXWF02000292.1"/>
</dbReference>
<sequence length="317" mass="33858">MLNFPLRATVLCLAWLLAGTTLAAPAGVEFADTIGFTYQIKPDITYAIASNVELKLDLYLPRGARKPVPTLVYFHGGGWVEGKKENAALLLMPYLALGWAVVNVEYRLGRVAPAPAAVEDCRCALRWVQKMAAQYQFDTSALVVAGDSAGGHLAMTSAMLPAGTPFDRSCPTPDGERWGGAREEPVRVAAVINWFGVAEVEPLLEGGAARHWAIEWFGSMAERRALAQAVSPLRLVRPGLPPLISVHGGADPVVPHAQSVALHAALDKAGVPNRLVTIPGGIHGAFSRREVGAANDAIRAFLVENKVVEHKVLRAAD</sequence>
<evidence type="ECO:0000256" key="1">
    <source>
        <dbReference type="ARBA" id="ARBA00010515"/>
    </source>
</evidence>
<dbReference type="InterPro" id="IPR033140">
    <property type="entry name" value="Lipase_GDXG_put_SER_AS"/>
</dbReference>
<dbReference type="Pfam" id="PF20434">
    <property type="entry name" value="BD-FAE"/>
    <property type="match status" value="1"/>
</dbReference>
<comment type="caution">
    <text evidence="6">The sequence shown here is derived from an EMBL/GenBank/DDBJ whole genome shotgun (WGS) entry which is preliminary data.</text>
</comment>
<dbReference type="EMBL" id="PXWF02000292">
    <property type="protein sequence ID" value="PWF42706.1"/>
    <property type="molecule type" value="Genomic_DNA"/>
</dbReference>
<dbReference type="InterPro" id="IPR050300">
    <property type="entry name" value="GDXG_lipolytic_enzyme"/>
</dbReference>
<dbReference type="PANTHER" id="PTHR48081">
    <property type="entry name" value="AB HYDROLASE SUPERFAMILY PROTEIN C4A8.06C"/>
    <property type="match status" value="1"/>
</dbReference>
<organism evidence="6 7">
    <name type="scientific">Massilia glaciei</name>
    <dbReference type="NCBI Taxonomy" id="1524097"/>
    <lineage>
        <taxon>Bacteria</taxon>
        <taxon>Pseudomonadati</taxon>
        <taxon>Pseudomonadota</taxon>
        <taxon>Betaproteobacteria</taxon>
        <taxon>Burkholderiales</taxon>
        <taxon>Oxalobacteraceae</taxon>
        <taxon>Telluria group</taxon>
        <taxon>Massilia</taxon>
    </lineage>
</organism>
<dbReference type="AlphaFoldDB" id="A0A2U2HF64"/>
<reference evidence="6 7" key="1">
    <citation type="submission" date="2018-04" db="EMBL/GenBank/DDBJ databases">
        <title>Massilia violaceinigra sp. nov., a novel purple-pigmented bacterium isolated from Tianshan glacier, Xinjiang, China.</title>
        <authorList>
            <person name="Wang H."/>
        </authorList>
    </citation>
    <scope>NUCLEOTIDE SEQUENCE [LARGE SCALE GENOMIC DNA]</scope>
    <source>
        <strain evidence="6 7">B448-2</strain>
    </source>
</reference>
<dbReference type="InterPro" id="IPR049492">
    <property type="entry name" value="BD-FAE-like_dom"/>
</dbReference>
<feature type="signal peptide" evidence="4">
    <location>
        <begin position="1"/>
        <end position="23"/>
    </location>
</feature>
<feature type="domain" description="BD-FAE-like" evidence="5">
    <location>
        <begin position="56"/>
        <end position="266"/>
    </location>
</feature>
<keyword evidence="4" id="KW-0732">Signal</keyword>
<accession>A0A2U2HF64</accession>
<evidence type="ECO:0000313" key="6">
    <source>
        <dbReference type="EMBL" id="PWF42706.1"/>
    </source>
</evidence>
<dbReference type="Gene3D" id="3.40.50.1820">
    <property type="entry name" value="alpha/beta hydrolase"/>
    <property type="match status" value="1"/>
</dbReference>
<evidence type="ECO:0000256" key="3">
    <source>
        <dbReference type="PROSITE-ProRule" id="PRU10038"/>
    </source>
</evidence>
<dbReference type="OrthoDB" id="9794445at2"/>
<dbReference type="GO" id="GO:0016787">
    <property type="term" value="F:hydrolase activity"/>
    <property type="evidence" value="ECO:0007669"/>
    <property type="project" value="UniProtKB-KW"/>
</dbReference>
<evidence type="ECO:0000256" key="2">
    <source>
        <dbReference type="ARBA" id="ARBA00022801"/>
    </source>
</evidence>
<keyword evidence="2 6" id="KW-0378">Hydrolase</keyword>